<comment type="subcellular location">
    <subcellularLocation>
        <location evidence="1 5">Secreted</location>
    </subcellularLocation>
</comment>
<proteinExistence type="inferred from homology"/>
<keyword evidence="3 5" id="KW-0964">Secreted</keyword>
<evidence type="ECO:0000256" key="3">
    <source>
        <dbReference type="ARBA" id="ARBA00022525"/>
    </source>
</evidence>
<evidence type="ECO:0000256" key="4">
    <source>
        <dbReference type="ARBA" id="ARBA00022729"/>
    </source>
</evidence>
<feature type="signal peptide" evidence="5">
    <location>
        <begin position="1"/>
        <end position="20"/>
    </location>
</feature>
<dbReference type="AlphaFoldDB" id="A0A8J5I1M8"/>
<name>A0A8J5I1M8_9STRA</name>
<dbReference type="InterPro" id="IPR031825">
    <property type="entry name" value="RXLR"/>
</dbReference>
<organism evidence="6 7">
    <name type="scientific">Phytophthora aleatoria</name>
    <dbReference type="NCBI Taxonomy" id="2496075"/>
    <lineage>
        <taxon>Eukaryota</taxon>
        <taxon>Sar</taxon>
        <taxon>Stramenopiles</taxon>
        <taxon>Oomycota</taxon>
        <taxon>Peronosporomycetes</taxon>
        <taxon>Peronosporales</taxon>
        <taxon>Peronosporaceae</taxon>
        <taxon>Phytophthora</taxon>
    </lineage>
</organism>
<evidence type="ECO:0000256" key="5">
    <source>
        <dbReference type="RuleBase" id="RU367124"/>
    </source>
</evidence>
<accession>A0A8J5I1M8</accession>
<comment type="domain">
    <text evidence="5">The RxLR-dEER motif acts to carry the protein into the host cell cytoplasm through binding to cell surface phosphatidylinositol-3-phosphate.</text>
</comment>
<gene>
    <name evidence="6" type="ORF">JG688_00017335</name>
</gene>
<evidence type="ECO:0000256" key="2">
    <source>
        <dbReference type="ARBA" id="ARBA00010400"/>
    </source>
</evidence>
<dbReference type="EMBL" id="JAENGY010002517">
    <property type="protein sequence ID" value="KAG6943976.1"/>
    <property type="molecule type" value="Genomic_DNA"/>
</dbReference>
<comment type="similarity">
    <text evidence="2 5">Belongs to the RxLR effector family.</text>
</comment>
<keyword evidence="7" id="KW-1185">Reference proteome</keyword>
<comment type="function">
    <text evidence="5">Effector that suppresses plant defense responses during pathogen infection.</text>
</comment>
<evidence type="ECO:0000256" key="1">
    <source>
        <dbReference type="ARBA" id="ARBA00004613"/>
    </source>
</evidence>
<dbReference type="Pfam" id="PF16810">
    <property type="entry name" value="RXLR"/>
    <property type="match status" value="1"/>
</dbReference>
<dbReference type="GO" id="GO:0005576">
    <property type="term" value="C:extracellular region"/>
    <property type="evidence" value="ECO:0007669"/>
    <property type="project" value="UniProtKB-SubCell"/>
</dbReference>
<sequence>MRAYFALLIAATTLLTNGEAATTNSGISQLAATDVVHSAGVVESDGIHRSLRVVKLTDDDDSEERTWSVIKGISRSEKETVDDWLTHRLQEGMNVQQFARDVDITSRIEATQHPNWNALATYLTMYHRAITGKEISKDMAESILLHKVLKEENGF</sequence>
<dbReference type="Proteomes" id="UP000709295">
    <property type="component" value="Unassembled WGS sequence"/>
</dbReference>
<comment type="caution">
    <text evidence="6">The sequence shown here is derived from an EMBL/GenBank/DDBJ whole genome shotgun (WGS) entry which is preliminary data.</text>
</comment>
<reference evidence="6" key="1">
    <citation type="submission" date="2021-01" db="EMBL/GenBank/DDBJ databases">
        <title>Phytophthora aleatoria, a newly-described species from Pinus radiata is distinct from Phytophthora cactorum isolates based on comparative genomics.</title>
        <authorList>
            <person name="Mcdougal R."/>
            <person name="Panda P."/>
            <person name="Williams N."/>
            <person name="Studholme D.J."/>
        </authorList>
    </citation>
    <scope>NUCLEOTIDE SEQUENCE</scope>
    <source>
        <strain evidence="6">NZFS 4037</strain>
    </source>
</reference>
<feature type="chain" id="PRO_5035342729" description="RxLR effector protein" evidence="5">
    <location>
        <begin position="21"/>
        <end position="155"/>
    </location>
</feature>
<keyword evidence="4 5" id="KW-0732">Signal</keyword>
<evidence type="ECO:0000313" key="6">
    <source>
        <dbReference type="EMBL" id="KAG6943976.1"/>
    </source>
</evidence>
<protein>
    <recommendedName>
        <fullName evidence="5">RxLR effector protein</fullName>
    </recommendedName>
</protein>
<evidence type="ECO:0000313" key="7">
    <source>
        <dbReference type="Proteomes" id="UP000709295"/>
    </source>
</evidence>